<dbReference type="Pfam" id="PF13835">
    <property type="entry name" value="DUF4194"/>
    <property type="match status" value="1"/>
</dbReference>
<protein>
    <submittedName>
        <fullName evidence="2">DUF4194 domain-containing protein</fullName>
    </submittedName>
</protein>
<evidence type="ECO:0000256" key="1">
    <source>
        <dbReference type="SAM" id="MobiDB-lite"/>
    </source>
</evidence>
<gene>
    <name evidence="2" type="ORF">NDR89_08495</name>
</gene>
<dbReference type="EMBL" id="CP098735">
    <property type="protein sequence ID" value="USE77279.1"/>
    <property type="molecule type" value="Genomic_DNA"/>
</dbReference>
<accession>A0ABY4VML6</accession>
<dbReference type="Proteomes" id="UP001056648">
    <property type="component" value="Chromosome 1"/>
</dbReference>
<organism evidence="2 3">
    <name type="scientific">Cupriavidus gilardii</name>
    <dbReference type="NCBI Taxonomy" id="82541"/>
    <lineage>
        <taxon>Bacteria</taxon>
        <taxon>Pseudomonadati</taxon>
        <taxon>Pseudomonadota</taxon>
        <taxon>Betaproteobacteria</taxon>
        <taxon>Burkholderiales</taxon>
        <taxon>Burkholderiaceae</taxon>
        <taxon>Cupriavidus</taxon>
    </lineage>
</organism>
<evidence type="ECO:0000313" key="3">
    <source>
        <dbReference type="Proteomes" id="UP001056648"/>
    </source>
</evidence>
<dbReference type="RefSeq" id="WP_252251750.1">
    <property type="nucleotide sequence ID" value="NZ_CP098735.1"/>
</dbReference>
<sequence>MTSIFDVITSQERREELSNALHQQSSTLLASVPVADEQPNQSVTPAQIKETCQELLKYGLLEAAKKPNLYRNATIHIAEIDRILEPLDLALKIDDVRGLAFLVTAQPLFLEHEEEWSHPLVRRQRLTLEQSLLVALLRQHYVVHEQERGIGAVDAQVALEDLLPQIQMYLGNLGSEARELQRLRMLLEKLKPHGIVSEVDPHDQVLIRPIIVHLANPQTLHGLLQAFRRLSQSKRGESDEHGERNPDNDPEETE</sequence>
<evidence type="ECO:0000313" key="2">
    <source>
        <dbReference type="EMBL" id="USE77279.1"/>
    </source>
</evidence>
<feature type="compositionally biased region" description="Basic and acidic residues" evidence="1">
    <location>
        <begin position="234"/>
        <end position="247"/>
    </location>
</feature>
<proteinExistence type="predicted"/>
<reference evidence="2" key="1">
    <citation type="submission" date="2022-06" db="EMBL/GenBank/DDBJ databases">
        <title>Complete genome sequence and characterization of Cupriavidus gilardii QJ1 isolated from contaminating cells.</title>
        <authorList>
            <person name="Qi J."/>
        </authorList>
    </citation>
    <scope>NUCLEOTIDE SEQUENCE</scope>
    <source>
        <strain evidence="2">QJ1</strain>
    </source>
</reference>
<dbReference type="InterPro" id="IPR025449">
    <property type="entry name" value="JetB"/>
</dbReference>
<keyword evidence="3" id="KW-1185">Reference proteome</keyword>
<name>A0ABY4VML6_9BURK</name>
<feature type="region of interest" description="Disordered" evidence="1">
    <location>
        <begin position="231"/>
        <end position="254"/>
    </location>
</feature>